<evidence type="ECO:0000313" key="6">
    <source>
        <dbReference type="Proteomes" id="UP001497623"/>
    </source>
</evidence>
<comment type="caution">
    <text evidence="5">The sequence shown here is derived from an EMBL/GenBank/DDBJ whole genome shotgun (WGS) entry which is preliminary data.</text>
</comment>
<comment type="subcellular location">
    <subcellularLocation>
        <location evidence="1">Nucleus</location>
    </subcellularLocation>
</comment>
<evidence type="ECO:0000313" key="5">
    <source>
        <dbReference type="EMBL" id="CAL4122345.1"/>
    </source>
</evidence>
<name>A0AAV2RC85_MEGNR</name>
<evidence type="ECO:0000256" key="1">
    <source>
        <dbReference type="ARBA" id="ARBA00004123"/>
    </source>
</evidence>
<keyword evidence="6" id="KW-1185">Reference proteome</keyword>
<evidence type="ECO:0000259" key="3">
    <source>
        <dbReference type="Pfam" id="PF19435"/>
    </source>
</evidence>
<protein>
    <recommendedName>
        <fullName evidence="7">Integrator complex subunit 14</fullName>
    </recommendedName>
</protein>
<evidence type="ECO:0000256" key="2">
    <source>
        <dbReference type="ARBA" id="ARBA00023242"/>
    </source>
</evidence>
<dbReference type="PANTHER" id="PTHR13532">
    <property type="match status" value="1"/>
</dbReference>
<evidence type="ECO:0008006" key="7">
    <source>
        <dbReference type="Google" id="ProtNLM"/>
    </source>
</evidence>
<dbReference type="Pfam" id="PF19435">
    <property type="entry name" value="IntS14_b-barrel"/>
    <property type="match status" value="1"/>
</dbReference>
<dbReference type="EMBL" id="CAXKWB010019953">
    <property type="protein sequence ID" value="CAL4122345.1"/>
    <property type="molecule type" value="Genomic_DNA"/>
</dbReference>
<gene>
    <name evidence="5" type="ORF">MNOR_LOCUS23067</name>
</gene>
<organism evidence="5 6">
    <name type="scientific">Meganyctiphanes norvegica</name>
    <name type="common">Northern krill</name>
    <name type="synonym">Thysanopoda norvegica</name>
    <dbReference type="NCBI Taxonomy" id="48144"/>
    <lineage>
        <taxon>Eukaryota</taxon>
        <taxon>Metazoa</taxon>
        <taxon>Ecdysozoa</taxon>
        <taxon>Arthropoda</taxon>
        <taxon>Crustacea</taxon>
        <taxon>Multicrustacea</taxon>
        <taxon>Malacostraca</taxon>
        <taxon>Eumalacostraca</taxon>
        <taxon>Eucarida</taxon>
        <taxon>Euphausiacea</taxon>
        <taxon>Euphausiidae</taxon>
        <taxon>Meganyctiphanes</taxon>
    </lineage>
</organism>
<accession>A0AAV2RC85</accession>
<dbReference type="Proteomes" id="UP001497623">
    <property type="component" value="Unassembled WGS sequence"/>
</dbReference>
<feature type="non-terminal residue" evidence="5">
    <location>
        <position position="511"/>
    </location>
</feature>
<feature type="domain" description="Integrator complex subunit 14 C-terminal" evidence="4">
    <location>
        <begin position="406"/>
        <end position="508"/>
    </location>
</feature>
<dbReference type="PANTHER" id="PTHR13532:SF3">
    <property type="entry name" value="INTEGRATOR COMPLEX SUBUNIT 14"/>
    <property type="match status" value="1"/>
</dbReference>
<proteinExistence type="predicted"/>
<reference evidence="5 6" key="1">
    <citation type="submission" date="2024-05" db="EMBL/GenBank/DDBJ databases">
        <authorList>
            <person name="Wallberg A."/>
        </authorList>
    </citation>
    <scope>NUCLEOTIDE SEQUENCE [LARGE SCALE GENOMIC DNA]</scope>
</reference>
<dbReference type="AlphaFoldDB" id="A0AAV2RC85"/>
<dbReference type="InterPro" id="IPR045814">
    <property type="entry name" value="IntS14_b-barrel"/>
</dbReference>
<keyword evidence="2" id="KW-0539">Nucleus</keyword>
<dbReference type="InterPro" id="IPR039841">
    <property type="entry name" value="INTS14"/>
</dbReference>
<dbReference type="GO" id="GO:0032039">
    <property type="term" value="C:integrator complex"/>
    <property type="evidence" value="ECO:0007669"/>
    <property type="project" value="InterPro"/>
</dbReference>
<dbReference type="Pfam" id="PF20504">
    <property type="entry name" value="IntS14_C"/>
    <property type="match status" value="1"/>
</dbReference>
<sequence>MAFSILTKKCISINRKLCICSEATGCPGTVMPQGCPLCMVMGEEPSVDSCLFDQFHLQLSLEPLLICVKGHIVVVGFTSFFIRPRCSLMHTPKFKQSPISIAFMGSNSLMFVEEEKSCQIVLVTDGNAGMGQQSLHKAMMSANNRMASQFPLPFPFPAKLNIVCIANPNEQCLQSSSLLYQRFVDLNGEGDIMIPEGPLSMKSVSSMFETLITTNFNTYSGTLNCGNLSAPITLSPPPQPYCRHHDFEIRRVMPETSIQVLGFLHTGDVSSPPAHSRHLVLPLSAKGDLVMLAKPTEGGGSDDEGASNDEGKVASFCVLLHGGLKVSTIVTIKCQYHGALLEKSNGKQNVTIIYNTNEHSVDVVPWLGKLSNMGPSNKLPGNPYIDSPSPFPVKVHEKKSYALNCVVWVRQGGLQSDIQKILRHARKLPDKTQSFYKELNRLRRAAISYGFPELLEGLANVLERECTLLPSTAHVDAAMQLQHAYEALRNHDKKDIRHNIAPLKTSFSGND</sequence>
<evidence type="ECO:0000259" key="4">
    <source>
        <dbReference type="Pfam" id="PF20504"/>
    </source>
</evidence>
<feature type="domain" description="Integrator complex subunit 14 beta-barrel" evidence="3">
    <location>
        <begin position="216"/>
        <end position="347"/>
    </location>
</feature>
<dbReference type="InterPro" id="IPR046471">
    <property type="entry name" value="IntS14_C"/>
</dbReference>
<dbReference type="GO" id="GO:0034472">
    <property type="term" value="P:snRNA 3'-end processing"/>
    <property type="evidence" value="ECO:0007669"/>
    <property type="project" value="TreeGrafter"/>
</dbReference>